<dbReference type="STRING" id="360411.AC812_00175"/>
<dbReference type="AlphaFoldDB" id="A0A0P6Y2Z6"/>
<proteinExistence type="predicted"/>
<accession>A0A0P6Y2Z6</accession>
<dbReference type="Proteomes" id="UP000050514">
    <property type="component" value="Unassembled WGS sequence"/>
</dbReference>
<keyword evidence="2" id="KW-1185">Reference proteome</keyword>
<dbReference type="EMBL" id="LGHJ01000001">
    <property type="protein sequence ID" value="KPL79279.1"/>
    <property type="molecule type" value="Genomic_DNA"/>
</dbReference>
<comment type="caution">
    <text evidence="1">The sequence shown here is derived from an EMBL/GenBank/DDBJ whole genome shotgun (WGS) entry which is preliminary data.</text>
</comment>
<gene>
    <name evidence="1" type="ORF">AC812_00175</name>
</gene>
<sequence>MMALVKKRRSREDDMFRKPYIVLIALLVLAAGFILLMAQKPGEAKSEAAAQTALPTAVGEVIQAAQSVTPVMAAEVEMSAAQVREALVERAKQHLFKPGWVLVRETFTDFTKAEDYVVVPMNGQIIPKNWVRETWLLVDEGLQVKAMFSEKKMLDDTIVSLTRASDGSFGKAFNAEILPNVQIDYWTKTETLDRLIEQGETQRVVFQFLSLDGKRVLYAVYSDVFPSPIRMEGLKQPLISFSTEDHYDWEIGQFLFSEGWATLTDGNRQLVGRLEMSIDCNSTPPDAVLEGFSITPEE</sequence>
<organism evidence="1 2">
    <name type="scientific">Bellilinea caldifistulae</name>
    <dbReference type="NCBI Taxonomy" id="360411"/>
    <lineage>
        <taxon>Bacteria</taxon>
        <taxon>Bacillati</taxon>
        <taxon>Chloroflexota</taxon>
        <taxon>Anaerolineae</taxon>
        <taxon>Anaerolineales</taxon>
        <taxon>Anaerolineaceae</taxon>
        <taxon>Bellilinea</taxon>
    </lineage>
</organism>
<protein>
    <submittedName>
        <fullName evidence="1">Uncharacterized protein</fullName>
    </submittedName>
</protein>
<reference evidence="1 2" key="1">
    <citation type="submission" date="2015-07" db="EMBL/GenBank/DDBJ databases">
        <title>Draft genome of Bellilinea caldifistulae DSM 17877.</title>
        <authorList>
            <person name="Hemp J."/>
            <person name="Ward L.M."/>
            <person name="Pace L.A."/>
            <person name="Fischer W.W."/>
        </authorList>
    </citation>
    <scope>NUCLEOTIDE SEQUENCE [LARGE SCALE GENOMIC DNA]</scope>
    <source>
        <strain evidence="1 2">GOMI-1</strain>
    </source>
</reference>
<name>A0A0P6Y2Z6_9CHLR</name>
<evidence type="ECO:0000313" key="1">
    <source>
        <dbReference type="EMBL" id="KPL79279.1"/>
    </source>
</evidence>
<evidence type="ECO:0000313" key="2">
    <source>
        <dbReference type="Proteomes" id="UP000050514"/>
    </source>
</evidence>